<keyword evidence="8" id="KW-0809">Transit peptide</keyword>
<comment type="subcellular location">
    <subcellularLocation>
        <location evidence="1">Plastid</location>
        <location evidence="1">Chloroplast membrane</location>
        <topology evidence="1">Multi-pass membrane protein</topology>
    </subcellularLocation>
</comment>
<name>A0A9Q1JTM3_9CARY</name>
<dbReference type="PANTHER" id="PTHR31412:SF5">
    <property type="entry name" value="ZINC METALLOPROTEASE EGY2, CHLOROPLASTIC-RELATED"/>
    <property type="match status" value="1"/>
</dbReference>
<dbReference type="InterPro" id="IPR008915">
    <property type="entry name" value="Peptidase_M50"/>
</dbReference>
<keyword evidence="4" id="KW-0934">Plastid</keyword>
<dbReference type="GO" id="GO:0008237">
    <property type="term" value="F:metallopeptidase activity"/>
    <property type="evidence" value="ECO:0007669"/>
    <property type="project" value="UniProtKB-KW"/>
</dbReference>
<organism evidence="15 16">
    <name type="scientific">Carnegiea gigantea</name>
    <dbReference type="NCBI Taxonomy" id="171969"/>
    <lineage>
        <taxon>Eukaryota</taxon>
        <taxon>Viridiplantae</taxon>
        <taxon>Streptophyta</taxon>
        <taxon>Embryophyta</taxon>
        <taxon>Tracheophyta</taxon>
        <taxon>Spermatophyta</taxon>
        <taxon>Magnoliopsida</taxon>
        <taxon>eudicotyledons</taxon>
        <taxon>Gunneridae</taxon>
        <taxon>Pentapetalae</taxon>
        <taxon>Caryophyllales</taxon>
        <taxon>Cactineae</taxon>
        <taxon>Cactaceae</taxon>
        <taxon>Cactoideae</taxon>
        <taxon>Echinocereeae</taxon>
        <taxon>Carnegiea</taxon>
    </lineage>
</organism>
<evidence type="ECO:0000256" key="5">
    <source>
        <dbReference type="ARBA" id="ARBA00022670"/>
    </source>
</evidence>
<sequence length="609" mass="65986">MSLPAAAFRCNPFPLSHPPHYTFQCFLSFQPLIGASTFNYRRKFGPYHLRLPLLSRFRHSRKLDVVCRASEAETEPEGNEDKEKVGHESGESASFVASSVHNDLQLNQEEQVSTEVLNSETNTIANSNESEIDGQATMQDAENVEVASGSPLPGLKPQQLNESVRIPKETIDILRDQVFGFDTFFVTGQEPYEGGLLFKGNLRGVPAKTYEKISKRMEDRFGDQYKLFLLINPEDDKPVAVVVPRKTLQPETTGSDTLSFLDSYLPVELCQFLFAAVVIHFSFCGNSAAVPEWFAAGAFGLVTLFTLLLRNVPALQPNLLYVLISSISLPPCLVPPSPGAMGKIAALLALVGLSSFDNLDLLKNGLPGALVTALILGVHELGHYLAAKECGVKLGVPYFVPSWQIGSFGAITRIVNIVPKREDLLKVAAAGPLAGYALGLLLFLSGFIVPPSDGLGIVVDSSVFHESFLAGGIAKSILGDVLKEGQAISINPLVLWAWAGLIINAINSIPAGELDGGRIAFALWGRKASARLTGLSIVLLGLSSLFSDVAFYWAILIFFLQRGPVAPLSEEITEPDQKYQALGIAVLLFGLLICLPYPFAFANETMTTF</sequence>
<keyword evidence="11 13" id="KW-0472">Membrane</keyword>
<evidence type="ECO:0000256" key="1">
    <source>
        <dbReference type="ARBA" id="ARBA00004508"/>
    </source>
</evidence>
<evidence type="ECO:0000259" key="14">
    <source>
        <dbReference type="Pfam" id="PF02163"/>
    </source>
</evidence>
<comment type="similarity">
    <text evidence="2">Belongs to the peptidase M50B family.</text>
</comment>
<evidence type="ECO:0000256" key="11">
    <source>
        <dbReference type="ARBA" id="ARBA00023136"/>
    </source>
</evidence>
<gene>
    <name evidence="15" type="ORF">Cgig2_008322</name>
</gene>
<keyword evidence="5" id="KW-0645">Protease</keyword>
<feature type="transmembrane region" description="Helical" evidence="13">
    <location>
        <begin position="427"/>
        <end position="449"/>
    </location>
</feature>
<comment type="caution">
    <text evidence="15">The sequence shown here is derived from an EMBL/GenBank/DDBJ whole genome shotgun (WGS) entry which is preliminary data.</text>
</comment>
<dbReference type="Proteomes" id="UP001153076">
    <property type="component" value="Unassembled WGS sequence"/>
</dbReference>
<feature type="region of interest" description="Disordered" evidence="12">
    <location>
        <begin position="69"/>
        <end position="91"/>
    </location>
</feature>
<evidence type="ECO:0000256" key="6">
    <source>
        <dbReference type="ARBA" id="ARBA00022692"/>
    </source>
</evidence>
<evidence type="ECO:0000256" key="7">
    <source>
        <dbReference type="ARBA" id="ARBA00022801"/>
    </source>
</evidence>
<keyword evidence="10" id="KW-0482">Metalloprotease</keyword>
<evidence type="ECO:0000313" key="16">
    <source>
        <dbReference type="Proteomes" id="UP001153076"/>
    </source>
</evidence>
<reference evidence="15" key="1">
    <citation type="submission" date="2022-04" db="EMBL/GenBank/DDBJ databases">
        <title>Carnegiea gigantea Genome sequencing and assembly v2.</title>
        <authorList>
            <person name="Copetti D."/>
            <person name="Sanderson M.J."/>
            <person name="Burquez A."/>
            <person name="Wojciechowski M.F."/>
        </authorList>
    </citation>
    <scope>NUCLEOTIDE SEQUENCE</scope>
    <source>
        <strain evidence="15">SGP5-SGP5p</strain>
        <tissue evidence="15">Aerial part</tissue>
    </source>
</reference>
<feature type="domain" description="Peptidase M50" evidence="14">
    <location>
        <begin position="369"/>
        <end position="527"/>
    </location>
</feature>
<keyword evidence="9 13" id="KW-1133">Transmembrane helix</keyword>
<evidence type="ECO:0000256" key="10">
    <source>
        <dbReference type="ARBA" id="ARBA00023049"/>
    </source>
</evidence>
<keyword evidence="3" id="KW-0150">Chloroplast</keyword>
<dbReference type="OrthoDB" id="5738at2759"/>
<dbReference type="PANTHER" id="PTHR31412">
    <property type="entry name" value="ZINC METALLOPROTEASE EGY1"/>
    <property type="match status" value="1"/>
</dbReference>
<evidence type="ECO:0000256" key="4">
    <source>
        <dbReference type="ARBA" id="ARBA00022640"/>
    </source>
</evidence>
<dbReference type="GO" id="GO:0031969">
    <property type="term" value="C:chloroplast membrane"/>
    <property type="evidence" value="ECO:0007669"/>
    <property type="project" value="UniProtKB-SubCell"/>
</dbReference>
<proteinExistence type="inferred from homology"/>
<keyword evidence="16" id="KW-1185">Reference proteome</keyword>
<dbReference type="GO" id="GO:0006508">
    <property type="term" value="P:proteolysis"/>
    <property type="evidence" value="ECO:0007669"/>
    <property type="project" value="UniProtKB-KW"/>
</dbReference>
<evidence type="ECO:0000313" key="15">
    <source>
        <dbReference type="EMBL" id="KAJ8430976.1"/>
    </source>
</evidence>
<evidence type="ECO:0000256" key="2">
    <source>
        <dbReference type="ARBA" id="ARBA00007931"/>
    </source>
</evidence>
<feature type="compositionally biased region" description="Basic and acidic residues" evidence="12">
    <location>
        <begin position="79"/>
        <end position="90"/>
    </location>
</feature>
<feature type="transmembrane region" description="Helical" evidence="13">
    <location>
        <begin position="532"/>
        <end position="559"/>
    </location>
</feature>
<evidence type="ECO:0000256" key="12">
    <source>
        <dbReference type="SAM" id="MobiDB-lite"/>
    </source>
</evidence>
<accession>A0A9Q1JTM3</accession>
<dbReference type="EMBL" id="JAKOGI010000735">
    <property type="protein sequence ID" value="KAJ8430976.1"/>
    <property type="molecule type" value="Genomic_DNA"/>
</dbReference>
<dbReference type="AlphaFoldDB" id="A0A9Q1JTM3"/>
<dbReference type="Pfam" id="PF02163">
    <property type="entry name" value="Peptidase_M50"/>
    <property type="match status" value="1"/>
</dbReference>
<evidence type="ECO:0000256" key="3">
    <source>
        <dbReference type="ARBA" id="ARBA00022528"/>
    </source>
</evidence>
<evidence type="ECO:0000256" key="9">
    <source>
        <dbReference type="ARBA" id="ARBA00022989"/>
    </source>
</evidence>
<protein>
    <recommendedName>
        <fullName evidence="14">Peptidase M50 domain-containing protein</fullName>
    </recommendedName>
</protein>
<keyword evidence="7" id="KW-0378">Hydrolase</keyword>
<dbReference type="InterPro" id="IPR044838">
    <property type="entry name" value="EGY1-like"/>
</dbReference>
<evidence type="ECO:0000256" key="8">
    <source>
        <dbReference type="ARBA" id="ARBA00022946"/>
    </source>
</evidence>
<dbReference type="CDD" id="cd06160">
    <property type="entry name" value="S2P-M50_like_2"/>
    <property type="match status" value="1"/>
</dbReference>
<keyword evidence="6 13" id="KW-0812">Transmembrane</keyword>
<feature type="transmembrane region" description="Helical" evidence="13">
    <location>
        <begin position="579"/>
        <end position="600"/>
    </location>
</feature>
<evidence type="ECO:0000256" key="13">
    <source>
        <dbReference type="SAM" id="Phobius"/>
    </source>
</evidence>